<dbReference type="SMART" id="SM00066">
    <property type="entry name" value="GAL4"/>
    <property type="match status" value="1"/>
</dbReference>
<feature type="region of interest" description="Disordered" evidence="2">
    <location>
        <begin position="92"/>
        <end position="115"/>
    </location>
</feature>
<dbReference type="GO" id="GO:0008270">
    <property type="term" value="F:zinc ion binding"/>
    <property type="evidence" value="ECO:0007669"/>
    <property type="project" value="InterPro"/>
</dbReference>
<evidence type="ECO:0000313" key="5">
    <source>
        <dbReference type="Proteomes" id="UP000554235"/>
    </source>
</evidence>
<accession>A0A8H4LKH9</accession>
<dbReference type="AlphaFoldDB" id="A0A8H4LKH9"/>
<dbReference type="InterPro" id="IPR036864">
    <property type="entry name" value="Zn2-C6_fun-type_DNA-bd_sf"/>
</dbReference>
<dbReference type="Proteomes" id="UP000554235">
    <property type="component" value="Unassembled WGS sequence"/>
</dbReference>
<organism evidence="4 5">
    <name type="scientific">Fusarium albosuccineum</name>
    <dbReference type="NCBI Taxonomy" id="1237068"/>
    <lineage>
        <taxon>Eukaryota</taxon>
        <taxon>Fungi</taxon>
        <taxon>Dikarya</taxon>
        <taxon>Ascomycota</taxon>
        <taxon>Pezizomycotina</taxon>
        <taxon>Sordariomycetes</taxon>
        <taxon>Hypocreomycetidae</taxon>
        <taxon>Hypocreales</taxon>
        <taxon>Nectriaceae</taxon>
        <taxon>Fusarium</taxon>
        <taxon>Fusarium decemcellulare species complex</taxon>
    </lineage>
</organism>
<dbReference type="Pfam" id="PF00172">
    <property type="entry name" value="Zn_clus"/>
    <property type="match status" value="1"/>
</dbReference>
<feature type="compositionally biased region" description="Polar residues" evidence="2">
    <location>
        <begin position="92"/>
        <end position="103"/>
    </location>
</feature>
<comment type="caution">
    <text evidence="4">The sequence shown here is derived from an EMBL/GenBank/DDBJ whole genome shotgun (WGS) entry which is preliminary data.</text>
</comment>
<evidence type="ECO:0000256" key="2">
    <source>
        <dbReference type="SAM" id="MobiDB-lite"/>
    </source>
</evidence>
<keyword evidence="5" id="KW-1185">Reference proteome</keyword>
<dbReference type="PROSITE" id="PS50048">
    <property type="entry name" value="ZN2_CY6_FUNGAL_2"/>
    <property type="match status" value="1"/>
</dbReference>
<reference evidence="4 5" key="1">
    <citation type="submission" date="2020-01" db="EMBL/GenBank/DDBJ databases">
        <title>Identification and distribution of gene clusters putatively required for synthesis of sphingolipid metabolism inhibitors in phylogenetically diverse species of the filamentous fungus Fusarium.</title>
        <authorList>
            <person name="Kim H.-S."/>
            <person name="Busman M."/>
            <person name="Brown D.W."/>
            <person name="Divon H."/>
            <person name="Uhlig S."/>
            <person name="Proctor R.H."/>
        </authorList>
    </citation>
    <scope>NUCLEOTIDE SEQUENCE [LARGE SCALE GENOMIC DNA]</scope>
    <source>
        <strain evidence="4 5">NRRL 20459</strain>
    </source>
</reference>
<dbReference type="GO" id="GO:0000981">
    <property type="term" value="F:DNA-binding transcription factor activity, RNA polymerase II-specific"/>
    <property type="evidence" value="ECO:0007669"/>
    <property type="project" value="InterPro"/>
</dbReference>
<protein>
    <submittedName>
        <fullName evidence="4">Transcription factor ACEII</fullName>
    </submittedName>
</protein>
<dbReference type="CDD" id="cd00067">
    <property type="entry name" value="GAL4"/>
    <property type="match status" value="1"/>
</dbReference>
<gene>
    <name evidence="4" type="ORF">FALBO_3263</name>
</gene>
<dbReference type="SUPFAM" id="SSF57701">
    <property type="entry name" value="Zn2/Cys6 DNA-binding domain"/>
    <property type="match status" value="1"/>
</dbReference>
<dbReference type="PROSITE" id="PS00463">
    <property type="entry name" value="ZN2_CY6_FUNGAL_1"/>
    <property type="match status" value="1"/>
</dbReference>
<name>A0A8H4LKH9_9HYPO</name>
<proteinExistence type="predicted"/>
<dbReference type="EMBL" id="JAADYS010000429">
    <property type="protein sequence ID" value="KAF4469823.1"/>
    <property type="molecule type" value="Genomic_DNA"/>
</dbReference>
<feature type="domain" description="Zn(2)-C6 fungal-type" evidence="3">
    <location>
        <begin position="26"/>
        <end position="58"/>
    </location>
</feature>
<dbReference type="InterPro" id="IPR001138">
    <property type="entry name" value="Zn2Cys6_DnaBD"/>
</dbReference>
<dbReference type="Gene3D" id="4.10.240.10">
    <property type="entry name" value="Zn(2)-C6 fungal-type DNA-binding domain"/>
    <property type="match status" value="1"/>
</dbReference>
<evidence type="ECO:0000259" key="3">
    <source>
        <dbReference type="PROSITE" id="PS50048"/>
    </source>
</evidence>
<keyword evidence="1" id="KW-0539">Nucleus</keyword>
<evidence type="ECO:0000256" key="1">
    <source>
        <dbReference type="ARBA" id="ARBA00023242"/>
    </source>
</evidence>
<sequence length="345" mass="38113">MKLPPSPSTSTQQHDIDITMADLRQACDRCHDKKLRCTKARGAQVCGRCVKAGVPCIFSPPTRSLPHQPDAAAFDWTPWLGLDNPPLEPMNSISSNPQITTPPVSEDTGPVPPSEVSQLTDVMISLDRLNCEFPSTGRHHLSSHQLKDFAQSVSAKFDLQATLEHLLLQAQKLAHVYPQVLKRLKPQDQPCDIPDCLHHTTQALQTSPRLPFDQSLINLLVACHLKILELFDNVVNHARLCGHVTSLLPKDHEPNWDIPEIRIGSFVAPKTSAASMMTAMIIELQSSLTERAQQLNDMVSPFVNNESKEAKIVGLQCEALQEHASTTLNDLRALGDYSIKLGFIA</sequence>
<dbReference type="OrthoDB" id="2574141at2759"/>
<evidence type="ECO:0000313" key="4">
    <source>
        <dbReference type="EMBL" id="KAF4469823.1"/>
    </source>
</evidence>